<organism evidence="3 4">
    <name type="scientific">Sulfitobacter aestuarii</name>
    <dbReference type="NCBI Taxonomy" id="2161676"/>
    <lineage>
        <taxon>Bacteria</taxon>
        <taxon>Pseudomonadati</taxon>
        <taxon>Pseudomonadota</taxon>
        <taxon>Alphaproteobacteria</taxon>
        <taxon>Rhodobacterales</taxon>
        <taxon>Roseobacteraceae</taxon>
        <taxon>Sulfitobacter</taxon>
    </lineage>
</organism>
<feature type="domain" description="DUF1206" evidence="2">
    <location>
        <begin position="15"/>
        <end position="81"/>
    </location>
</feature>
<dbReference type="InterPro" id="IPR009597">
    <property type="entry name" value="DUF1206"/>
</dbReference>
<dbReference type="EMBL" id="JBHUMP010000002">
    <property type="protein sequence ID" value="MFD2738490.1"/>
    <property type="molecule type" value="Genomic_DNA"/>
</dbReference>
<dbReference type="Proteomes" id="UP001597474">
    <property type="component" value="Unassembled WGS sequence"/>
</dbReference>
<dbReference type="Pfam" id="PF06724">
    <property type="entry name" value="DUF1206"/>
    <property type="match status" value="3"/>
</dbReference>
<evidence type="ECO:0000313" key="4">
    <source>
        <dbReference type="Proteomes" id="UP001597474"/>
    </source>
</evidence>
<feature type="transmembrane region" description="Helical" evidence="1">
    <location>
        <begin position="93"/>
        <end position="119"/>
    </location>
</feature>
<feature type="transmembrane region" description="Helical" evidence="1">
    <location>
        <begin position="180"/>
        <end position="209"/>
    </location>
</feature>
<evidence type="ECO:0000313" key="3">
    <source>
        <dbReference type="EMBL" id="MFD2738490.1"/>
    </source>
</evidence>
<reference evidence="4" key="1">
    <citation type="journal article" date="2019" name="Int. J. Syst. Evol. Microbiol.">
        <title>The Global Catalogue of Microorganisms (GCM) 10K type strain sequencing project: providing services to taxonomists for standard genome sequencing and annotation.</title>
        <authorList>
            <consortium name="The Broad Institute Genomics Platform"/>
            <consortium name="The Broad Institute Genome Sequencing Center for Infectious Disease"/>
            <person name="Wu L."/>
            <person name="Ma J."/>
        </authorList>
    </citation>
    <scope>NUCLEOTIDE SEQUENCE [LARGE SCALE GENOMIC DNA]</scope>
    <source>
        <strain evidence="4">TISTR 2562</strain>
    </source>
</reference>
<proteinExistence type="predicted"/>
<protein>
    <submittedName>
        <fullName evidence="3">DUF1206 domain-containing protein</fullName>
    </submittedName>
</protein>
<evidence type="ECO:0000259" key="2">
    <source>
        <dbReference type="Pfam" id="PF06724"/>
    </source>
</evidence>
<comment type="caution">
    <text evidence="3">The sequence shown here is derived from an EMBL/GenBank/DDBJ whole genome shotgun (WGS) entry which is preliminary data.</text>
</comment>
<keyword evidence="1" id="KW-0472">Membrane</keyword>
<feature type="transmembrane region" description="Helical" evidence="1">
    <location>
        <begin position="139"/>
        <end position="160"/>
    </location>
</feature>
<keyword evidence="1" id="KW-0812">Transmembrane</keyword>
<feature type="transmembrane region" description="Helical" evidence="1">
    <location>
        <begin position="229"/>
        <end position="250"/>
    </location>
</feature>
<feature type="transmembrane region" description="Helical" evidence="1">
    <location>
        <begin position="21"/>
        <end position="39"/>
    </location>
</feature>
<accession>A0ABW5TYE0</accession>
<keyword evidence="1" id="KW-1133">Transmembrane helix</keyword>
<sequence length="274" mass="28452">MADKSHEGLKWIMRAGYGARGAIYVLLGALTLLAALKSVEAEGTKDALASLRDEPMGVAALWAIGFGLLAYMVWRIVAGVADVEDHGTDGKGLVARAGQITTGVIHGGIGISVFGLAMGGSSGGDSAQDWTQKLMAMPMGRYLVAAGALVLLGAGIYYAYKGWSGKYKEHLRDAALTRKLDPVLTAGLVIYGLLLAVVAFSLGIAALRADPSQAGGLGQALHTIRTMPFGRVLLGITGLGLLGFALYNLVEAAFRVIPRISGPNVKTLAARAMS</sequence>
<feature type="domain" description="DUF1206" evidence="2">
    <location>
        <begin position="97"/>
        <end position="164"/>
    </location>
</feature>
<evidence type="ECO:0000256" key="1">
    <source>
        <dbReference type="SAM" id="Phobius"/>
    </source>
</evidence>
<name>A0ABW5TYE0_9RHOB</name>
<gene>
    <name evidence="3" type="ORF">ACFSUD_02810</name>
</gene>
<dbReference type="RefSeq" id="WP_386371269.1">
    <property type="nucleotide sequence ID" value="NZ_JBHUMP010000002.1"/>
</dbReference>
<keyword evidence="4" id="KW-1185">Reference proteome</keyword>
<feature type="transmembrane region" description="Helical" evidence="1">
    <location>
        <begin position="59"/>
        <end position="81"/>
    </location>
</feature>
<feature type="domain" description="DUF1206" evidence="2">
    <location>
        <begin position="186"/>
        <end position="255"/>
    </location>
</feature>